<name>M7Y1S1_9BACT</name>
<comment type="caution">
    <text evidence="2">The sequence shown here is derived from an EMBL/GenBank/DDBJ whole genome shotgun (WGS) entry which is preliminary data.</text>
</comment>
<organism evidence="2 3">
    <name type="scientific">Mariniradius saccharolyticus AK6</name>
    <dbReference type="NCBI Taxonomy" id="1239962"/>
    <lineage>
        <taxon>Bacteria</taxon>
        <taxon>Pseudomonadati</taxon>
        <taxon>Bacteroidota</taxon>
        <taxon>Cytophagia</taxon>
        <taxon>Cytophagales</taxon>
        <taxon>Cyclobacteriaceae</taxon>
        <taxon>Mariniradius</taxon>
    </lineage>
</organism>
<protein>
    <submittedName>
        <fullName evidence="2">Uncharacterized protein</fullName>
    </submittedName>
</protein>
<gene>
    <name evidence="2" type="ORF">C943_02308</name>
</gene>
<dbReference type="Proteomes" id="UP000010953">
    <property type="component" value="Unassembled WGS sequence"/>
</dbReference>
<evidence type="ECO:0000313" key="2">
    <source>
        <dbReference type="EMBL" id="EMS31161.1"/>
    </source>
</evidence>
<dbReference type="AlphaFoldDB" id="M7Y1S1"/>
<feature type="compositionally biased region" description="Low complexity" evidence="1">
    <location>
        <begin position="24"/>
        <end position="39"/>
    </location>
</feature>
<sequence>MATQSTIRINPPRFLVKTQFLQLTKSPPKTKTSPIPVSPGFGAQGKP</sequence>
<evidence type="ECO:0000313" key="3">
    <source>
        <dbReference type="Proteomes" id="UP000010953"/>
    </source>
</evidence>
<accession>M7Y1S1</accession>
<reference evidence="2" key="1">
    <citation type="submission" date="2013-01" db="EMBL/GenBank/DDBJ databases">
        <title>Genome assembly of Mariniradius saccharolyticus AK6.</title>
        <authorList>
            <person name="Vaidya B."/>
            <person name="Khatri I."/>
            <person name="Tanuku N.R.S."/>
            <person name="Subramanian S."/>
            <person name="Pinnaka A."/>
        </authorList>
    </citation>
    <scope>NUCLEOTIDE SEQUENCE [LARGE SCALE GENOMIC DNA]</scope>
    <source>
        <strain evidence="2">AK6</strain>
    </source>
</reference>
<dbReference type="InParanoid" id="M7Y1S1"/>
<feature type="region of interest" description="Disordered" evidence="1">
    <location>
        <begin position="24"/>
        <end position="47"/>
    </location>
</feature>
<dbReference type="EMBL" id="AMZY02000020">
    <property type="protein sequence ID" value="EMS31161.1"/>
    <property type="molecule type" value="Genomic_DNA"/>
</dbReference>
<evidence type="ECO:0000256" key="1">
    <source>
        <dbReference type="SAM" id="MobiDB-lite"/>
    </source>
</evidence>
<keyword evidence="3" id="KW-1185">Reference proteome</keyword>
<proteinExistence type="predicted"/>